<dbReference type="InterPro" id="IPR025711">
    <property type="entry name" value="PepSY"/>
</dbReference>
<dbReference type="AlphaFoldDB" id="A0A6G8IJ81"/>
<dbReference type="Proteomes" id="UP000503162">
    <property type="component" value="Chromosome"/>
</dbReference>
<evidence type="ECO:0000259" key="2">
    <source>
        <dbReference type="Pfam" id="PF13670"/>
    </source>
</evidence>
<accession>A0A6G8IJ81</accession>
<dbReference type="Gene3D" id="3.10.450.40">
    <property type="match status" value="1"/>
</dbReference>
<name>A0A6G8IJ81_9BURK</name>
<dbReference type="RefSeq" id="WP_166227842.1">
    <property type="nucleotide sequence ID" value="NZ_CP049989.1"/>
</dbReference>
<keyword evidence="1" id="KW-0732">Signal</keyword>
<dbReference type="KEGG" id="hcz:G9Q37_13535"/>
<dbReference type="EMBL" id="CP049989">
    <property type="protein sequence ID" value="QIM53096.1"/>
    <property type="molecule type" value="Genomic_DNA"/>
</dbReference>
<organism evidence="3 4">
    <name type="scientific">Hydrogenophaga crocea</name>
    <dbReference type="NCBI Taxonomy" id="2716225"/>
    <lineage>
        <taxon>Bacteria</taxon>
        <taxon>Pseudomonadati</taxon>
        <taxon>Pseudomonadota</taxon>
        <taxon>Betaproteobacteria</taxon>
        <taxon>Burkholderiales</taxon>
        <taxon>Comamonadaceae</taxon>
        <taxon>Hydrogenophaga</taxon>
    </lineage>
</organism>
<gene>
    <name evidence="3" type="ORF">G9Q37_13535</name>
</gene>
<evidence type="ECO:0000313" key="4">
    <source>
        <dbReference type="Proteomes" id="UP000503162"/>
    </source>
</evidence>
<keyword evidence="4" id="KW-1185">Reference proteome</keyword>
<reference evidence="3 4" key="1">
    <citation type="submission" date="2020-03" db="EMBL/GenBank/DDBJ databases">
        <title>Hydrogenophaga sp. nov. isolated from cyanobacterial mat.</title>
        <authorList>
            <person name="Thorat V."/>
            <person name="Kirdat K."/>
            <person name="Tiwarekar B."/>
            <person name="Costa E.D."/>
            <person name="Yadav A."/>
        </authorList>
    </citation>
    <scope>NUCLEOTIDE SEQUENCE [LARGE SCALE GENOMIC DNA]</scope>
    <source>
        <strain evidence="3 4">BA0156</strain>
    </source>
</reference>
<evidence type="ECO:0000313" key="3">
    <source>
        <dbReference type="EMBL" id="QIM53096.1"/>
    </source>
</evidence>
<evidence type="ECO:0000256" key="1">
    <source>
        <dbReference type="SAM" id="SignalP"/>
    </source>
</evidence>
<feature type="signal peptide" evidence="1">
    <location>
        <begin position="1"/>
        <end position="19"/>
    </location>
</feature>
<sequence length="96" mass="10539">MKKTFVLMPLILSAALAQAQAPAAPAGPAAMGFGQVTDALQRQGYRDIHEVERESERLYEVKAYTAQGERVELTVDARSGEVLKTEHKGARKGDRR</sequence>
<proteinExistence type="predicted"/>
<feature type="domain" description="PepSY" evidence="2">
    <location>
        <begin position="6"/>
        <end position="86"/>
    </location>
</feature>
<feature type="chain" id="PRO_5026282017" evidence="1">
    <location>
        <begin position="20"/>
        <end position="96"/>
    </location>
</feature>
<protein>
    <submittedName>
        <fullName evidence="3">PepSY domain-containing protein</fullName>
    </submittedName>
</protein>
<dbReference type="Pfam" id="PF13670">
    <property type="entry name" value="PepSY_2"/>
    <property type="match status" value="1"/>
</dbReference>